<keyword evidence="6" id="KW-1185">Reference proteome</keyword>
<dbReference type="Gene3D" id="3.40.50.720">
    <property type="entry name" value="NAD(P)-binding Rossmann-like Domain"/>
    <property type="match status" value="2"/>
</dbReference>
<dbReference type="Pfam" id="PF03720">
    <property type="entry name" value="UDPG_MGDP_dh_C"/>
    <property type="match status" value="1"/>
</dbReference>
<gene>
    <name evidence="5" type="ORF">EPK99_16640</name>
</gene>
<dbReference type="Pfam" id="PF00984">
    <property type="entry name" value="UDPG_MGDP_dh"/>
    <property type="match status" value="1"/>
</dbReference>
<dbReference type="InterPro" id="IPR001732">
    <property type="entry name" value="UDP-Glc/GDP-Man_DH_N"/>
</dbReference>
<dbReference type="SUPFAM" id="SSF51735">
    <property type="entry name" value="NAD(P)-binding Rossmann-fold domains"/>
    <property type="match status" value="1"/>
</dbReference>
<dbReference type="InterPro" id="IPR036220">
    <property type="entry name" value="UDP-Glc/GDP-Man_DH_C_sf"/>
</dbReference>
<protein>
    <submittedName>
        <fullName evidence="5">Nucleotide sugar dehydrogenase</fullName>
    </submittedName>
</protein>
<dbReference type="SUPFAM" id="SSF52413">
    <property type="entry name" value="UDP-glucose/GDP-mannose dehydrogenase C-terminal domain"/>
    <property type="match status" value="1"/>
</dbReference>
<dbReference type="InterPro" id="IPR014026">
    <property type="entry name" value="UDP-Glc/GDP-Man_DH_dimer"/>
</dbReference>
<accession>A0A3S3RIZ4</accession>
<dbReference type="SUPFAM" id="SSF48179">
    <property type="entry name" value="6-phosphogluconate dehydrogenase C-terminal domain-like"/>
    <property type="match status" value="1"/>
</dbReference>
<dbReference type="Pfam" id="PF03721">
    <property type="entry name" value="UDPG_MGDP_dh_N"/>
    <property type="match status" value="1"/>
</dbReference>
<organism evidence="5 6">
    <name type="scientific">Neorhizobium lilium</name>
    <dbReference type="NCBI Taxonomy" id="2503024"/>
    <lineage>
        <taxon>Bacteria</taxon>
        <taxon>Pseudomonadati</taxon>
        <taxon>Pseudomonadota</taxon>
        <taxon>Alphaproteobacteria</taxon>
        <taxon>Hyphomicrobiales</taxon>
        <taxon>Rhizobiaceae</taxon>
        <taxon>Rhizobium/Agrobacterium group</taxon>
        <taxon>Neorhizobium</taxon>
    </lineage>
</organism>
<dbReference type="GO" id="GO:0051287">
    <property type="term" value="F:NAD binding"/>
    <property type="evidence" value="ECO:0007669"/>
    <property type="project" value="InterPro"/>
</dbReference>
<dbReference type="AlphaFoldDB" id="A0A3S3RIZ4"/>
<dbReference type="InterPro" id="IPR017476">
    <property type="entry name" value="UDP-Glc/GDP-Man"/>
</dbReference>
<dbReference type="PANTHER" id="PTHR43491:SF1">
    <property type="entry name" value="UDP-N-ACETYL-D-MANNOSAMINE DEHYDROGENASE"/>
    <property type="match status" value="1"/>
</dbReference>
<dbReference type="EMBL" id="SBIP01000003">
    <property type="protein sequence ID" value="RWX77353.1"/>
    <property type="molecule type" value="Genomic_DNA"/>
</dbReference>
<dbReference type="PIRSF" id="PIRSF500136">
    <property type="entry name" value="UDP_ManNAc_DH"/>
    <property type="match status" value="1"/>
</dbReference>
<comment type="similarity">
    <text evidence="3">Belongs to the UDP-glucose/GDP-mannose dehydrogenase family.</text>
</comment>
<evidence type="ECO:0000256" key="1">
    <source>
        <dbReference type="ARBA" id="ARBA00023002"/>
    </source>
</evidence>
<reference evidence="5 6" key="1">
    <citation type="submission" date="2019-01" db="EMBL/GenBank/DDBJ databases">
        <title>The draft genome of Rhizobium sp. 24NR.</title>
        <authorList>
            <person name="Liu L."/>
            <person name="Liang L."/>
            <person name="Shi S."/>
            <person name="Xu L."/>
            <person name="Wang X."/>
            <person name="Li L."/>
            <person name="Zhang X."/>
        </authorList>
    </citation>
    <scope>NUCLEOTIDE SEQUENCE [LARGE SCALE GENOMIC DNA]</scope>
    <source>
        <strain evidence="5 6">24NR</strain>
    </source>
</reference>
<dbReference type="GO" id="GO:0016628">
    <property type="term" value="F:oxidoreductase activity, acting on the CH-CH group of donors, NAD or NADP as acceptor"/>
    <property type="evidence" value="ECO:0007669"/>
    <property type="project" value="InterPro"/>
</dbReference>
<evidence type="ECO:0000256" key="3">
    <source>
        <dbReference type="PIRNR" id="PIRNR000124"/>
    </source>
</evidence>
<dbReference type="NCBIfam" id="TIGR03026">
    <property type="entry name" value="NDP-sugDHase"/>
    <property type="match status" value="1"/>
</dbReference>
<dbReference type="Proteomes" id="UP000287687">
    <property type="component" value="Unassembled WGS sequence"/>
</dbReference>
<comment type="caution">
    <text evidence="5">The sequence shown here is derived from an EMBL/GenBank/DDBJ whole genome shotgun (WGS) entry which is preliminary data.</text>
</comment>
<name>A0A3S3RIZ4_9HYPH</name>
<dbReference type="InterPro" id="IPR028359">
    <property type="entry name" value="UDP_ManNAc/GlcNAc_DH"/>
</dbReference>
<dbReference type="InterPro" id="IPR008927">
    <property type="entry name" value="6-PGluconate_DH-like_C_sf"/>
</dbReference>
<dbReference type="InterPro" id="IPR014027">
    <property type="entry name" value="UDP-Glc/GDP-Man_DH_C"/>
</dbReference>
<keyword evidence="2" id="KW-0520">NAD</keyword>
<evidence type="ECO:0000256" key="2">
    <source>
        <dbReference type="ARBA" id="ARBA00023027"/>
    </source>
</evidence>
<dbReference type="SMART" id="SM00984">
    <property type="entry name" value="UDPG_MGDP_dh_C"/>
    <property type="match status" value="1"/>
</dbReference>
<evidence type="ECO:0000313" key="5">
    <source>
        <dbReference type="EMBL" id="RWX77353.1"/>
    </source>
</evidence>
<dbReference type="OrthoDB" id="9803238at2"/>
<dbReference type="PANTHER" id="PTHR43491">
    <property type="entry name" value="UDP-N-ACETYL-D-MANNOSAMINE DEHYDROGENASE"/>
    <property type="match status" value="1"/>
</dbReference>
<dbReference type="InterPro" id="IPR036291">
    <property type="entry name" value="NAD(P)-bd_dom_sf"/>
</dbReference>
<evidence type="ECO:0000313" key="6">
    <source>
        <dbReference type="Proteomes" id="UP000287687"/>
    </source>
</evidence>
<dbReference type="PIRSF" id="PIRSF000124">
    <property type="entry name" value="UDPglc_GDPman_dh"/>
    <property type="match status" value="1"/>
</dbReference>
<sequence>MQQEKAAALLAAIGAKQARIGVIGLGYVGLPLAMTASRAGFTVLGFDIDPDKMTAIDAGRSYIDAVPDAVLASEREAGRFSATTDFMRLGECDVIAICVPTPLTRHREPDLSYVSGTCRQILGTLRHGQLIVLESTTYPGTTEEVMKPILEESGLVAGTDFFLGYSPEREDPGNRDFETSTIPKIVAGDGEAAAALVAAFYGAVVKTVVPVSSTRTAEAVKLTENVFRAVNIALVNELKLVYERMGIDIWEVVNAAKTKPFGYMPFYPGPGLGGHCIPIDPFYLTWKSREYDQPTRFIELAGEINTAMPRYVVDRLAEALDRSLGKALSRSRILILGLAYKKNVPDIRESPSLRLMELLIERGADVAYHDPHIAEVPRTREYGHLKGRKSVPFTAEELAGFDAAIVATDHDQVDYQRVAELIPLVVDTRNTFGSRGIASANIVKA</sequence>
<evidence type="ECO:0000259" key="4">
    <source>
        <dbReference type="SMART" id="SM00984"/>
    </source>
</evidence>
<dbReference type="RefSeq" id="WP_128444268.1">
    <property type="nucleotide sequence ID" value="NZ_SBIP01000003.1"/>
</dbReference>
<feature type="domain" description="UDP-glucose/GDP-mannose dehydrogenase C-terminal" evidence="4">
    <location>
        <begin position="334"/>
        <end position="434"/>
    </location>
</feature>
<keyword evidence="1" id="KW-0560">Oxidoreductase</keyword>
<dbReference type="GO" id="GO:0016616">
    <property type="term" value="F:oxidoreductase activity, acting on the CH-OH group of donors, NAD or NADP as acceptor"/>
    <property type="evidence" value="ECO:0007669"/>
    <property type="project" value="InterPro"/>
</dbReference>
<dbReference type="GO" id="GO:0000271">
    <property type="term" value="P:polysaccharide biosynthetic process"/>
    <property type="evidence" value="ECO:0007669"/>
    <property type="project" value="InterPro"/>
</dbReference>
<proteinExistence type="inferred from homology"/>